<reference evidence="8 9" key="1">
    <citation type="submission" date="2010-08" db="EMBL/GenBank/DDBJ databases">
        <authorList>
            <consortium name="US DOE Joint Genome Institute (JGI-PGF)"/>
            <person name="Lucas S."/>
            <person name="Copeland A."/>
            <person name="Lapidus A."/>
            <person name="Cheng J.-F."/>
            <person name="Bruce D."/>
            <person name="Goodwin L."/>
            <person name="Pitluck S."/>
            <person name="Land M.L."/>
            <person name="Hauser L."/>
            <person name="Chang Y.-J."/>
            <person name="Anderson I.J."/>
            <person name="Johnson E."/>
            <person name="Mulhopadhyay B."/>
            <person name="Kyrpides N."/>
            <person name="Woyke T.J."/>
        </authorList>
    </citation>
    <scope>NUCLEOTIDE SEQUENCE [LARGE SCALE GENOMIC DNA]</scope>
    <source>
        <strain evidence="8 9">6</strain>
    </source>
</reference>
<evidence type="ECO:0000259" key="5">
    <source>
        <dbReference type="Pfam" id="PF00703"/>
    </source>
</evidence>
<dbReference type="PANTHER" id="PTHR42732">
    <property type="entry name" value="BETA-GALACTOSIDASE"/>
    <property type="match status" value="1"/>
</dbReference>
<feature type="domain" description="Glycoside hydrolase family 2 catalytic" evidence="6">
    <location>
        <begin position="278"/>
        <end position="546"/>
    </location>
</feature>
<evidence type="ECO:0000256" key="2">
    <source>
        <dbReference type="ARBA" id="ARBA00022801"/>
    </source>
</evidence>
<dbReference type="Gene3D" id="2.60.120.260">
    <property type="entry name" value="Galactose-binding domain-like"/>
    <property type="match status" value="1"/>
</dbReference>
<dbReference type="OrthoDB" id="9762066at2"/>
<gene>
    <name evidence="8" type="ORF">EubceDRAFT1_0597</name>
</gene>
<dbReference type="InterPro" id="IPR008979">
    <property type="entry name" value="Galactose-bd-like_sf"/>
</dbReference>
<dbReference type="InterPro" id="IPR006102">
    <property type="entry name" value="Ig-like_GH2"/>
</dbReference>
<dbReference type="Gene3D" id="3.20.20.80">
    <property type="entry name" value="Glycosidases"/>
    <property type="match status" value="1"/>
</dbReference>
<sequence length="814" mass="92379">MIDRIYLNNGWEFTEEFTEAFLQGSCEQGQICREVRLPHTVKEIPFDYCDEGAYQMISGYRRKIYAPKDWIGRKVILTIGAAAHSADVFVNGELCGSHNCGYTAFSMDISDFLRYEEHNQIVIRVNSREDQNIPPFGYVVDYMTYGGLYREVWIDVKNQEHIRDVFVQAGSDFVLNTEVSVEADEKKGNLILRQKVMDMAGRIYGSFETELVKCRINERIGADGTVQSSYVTENPVENCRLWTQSRPKLYVLHTELVRSEEVLDSFDVRFGFRSAVFKKDGFYLNGKRVRLTGLNRHQSWPYVGYAMPESQQRLDADILRRELGVNCVRTSHYPQSPCFYDRCDELGLLVFTEIPGWQHIGDEKWKEQAVRNTEEMVLQYRNHPSIILWGVRINESEDDDVFYTRTNAVAHHLDPGRQTGGVRYLKKSHLLEDVYTFNDFSHSGSNAGCEKKKAVTPDMKKAYLVSEHNGHMYPTKTYDSELHRSEHAIRHANVLDAVAGEKDIAGSFGWCMFDYNTHKDFGSGDRICYHGVMDMYRNPKLASFVYAVHQSTVPVLEISSSMDIGEHPSGNPGKVYIFTNADSVRMYKNGVFIREYTAKDSAWKNLRHGPILVSDFIGDQLIKGENFSREQSEAVKYILNYSAIYGMDHLPPKVMVKGLKLMAAYHMKYDDAYQLYGKYIGNWGGESTEYKFEAVKNGEVVCTRTKAAVRDLLLSATADHTSLTEGETYDVAAVRLSMRDQNGNVTAFYQNAVTLQAEGPIEIIGPEVVMLRGGLGGTYVRTTGETGEALLTIHSPQGGSRQIGFTIQKGGRKG</sequence>
<dbReference type="Gene3D" id="2.60.40.10">
    <property type="entry name" value="Immunoglobulins"/>
    <property type="match status" value="2"/>
</dbReference>
<accession>I5ARL3</accession>
<dbReference type="SUPFAM" id="SSF51445">
    <property type="entry name" value="(Trans)glycosidases"/>
    <property type="match status" value="1"/>
</dbReference>
<dbReference type="Pfam" id="PF02836">
    <property type="entry name" value="Glyco_hydro_2_C"/>
    <property type="match status" value="1"/>
</dbReference>
<dbReference type="HOGENOM" id="CLU_006501_5_1_9"/>
<evidence type="ECO:0000256" key="4">
    <source>
        <dbReference type="RuleBase" id="RU361154"/>
    </source>
</evidence>
<reference evidence="8 9" key="2">
    <citation type="submission" date="2012-02" db="EMBL/GenBank/DDBJ databases">
        <title>Improved High-Quality Draft sequence of Eubacterium cellulosolvens 6.</title>
        <authorList>
            <consortium name="US DOE Joint Genome Institute"/>
            <person name="Lucas S."/>
            <person name="Han J."/>
            <person name="Lapidus A."/>
            <person name="Cheng J.-F."/>
            <person name="Goodwin L."/>
            <person name="Pitluck S."/>
            <person name="Peters L."/>
            <person name="Mikhailova N."/>
            <person name="Gu W."/>
            <person name="Detter J.C."/>
            <person name="Han C."/>
            <person name="Tapia R."/>
            <person name="Land M."/>
            <person name="Hauser L."/>
            <person name="Kyrpides N."/>
            <person name="Ivanova N."/>
            <person name="Pagani I."/>
            <person name="Johnson E."/>
            <person name="Mukhopadhyay B."/>
            <person name="Anderson I."/>
            <person name="Woyke T."/>
        </authorList>
    </citation>
    <scope>NUCLEOTIDE SEQUENCE [LARGE SCALE GENOMIC DNA]</scope>
    <source>
        <strain evidence="8 9">6</strain>
    </source>
</reference>
<keyword evidence="2 4" id="KW-0378">Hydrolase</keyword>
<dbReference type="InterPro" id="IPR023230">
    <property type="entry name" value="Glyco_hydro_2_CS"/>
</dbReference>
<feature type="domain" description="Glycoside hydrolase family 2 immunoglobulin-like beta-sandwich" evidence="5">
    <location>
        <begin position="161"/>
        <end position="273"/>
    </location>
</feature>
<dbReference type="InterPro" id="IPR006101">
    <property type="entry name" value="Glyco_hydro_2"/>
</dbReference>
<evidence type="ECO:0000259" key="7">
    <source>
        <dbReference type="Pfam" id="PF02837"/>
    </source>
</evidence>
<dbReference type="InterPro" id="IPR006104">
    <property type="entry name" value="Glyco_hydro_2_N"/>
</dbReference>
<dbReference type="InterPro" id="IPR051913">
    <property type="entry name" value="GH2_Domain-Containing"/>
</dbReference>
<dbReference type="Pfam" id="PF00703">
    <property type="entry name" value="Glyco_hydro_2"/>
    <property type="match status" value="1"/>
</dbReference>
<evidence type="ECO:0000259" key="6">
    <source>
        <dbReference type="Pfam" id="PF02836"/>
    </source>
</evidence>
<evidence type="ECO:0000256" key="3">
    <source>
        <dbReference type="ARBA" id="ARBA00023295"/>
    </source>
</evidence>
<keyword evidence="3 4" id="KW-0326">Glycosidase</keyword>
<dbReference type="AlphaFoldDB" id="I5ARL3"/>
<dbReference type="STRING" id="633697.EubceDRAFT1_0597"/>
<dbReference type="Pfam" id="PF02837">
    <property type="entry name" value="Glyco_hydro_2_N"/>
    <property type="match status" value="1"/>
</dbReference>
<dbReference type="InterPro" id="IPR036156">
    <property type="entry name" value="Beta-gal/glucu_dom_sf"/>
</dbReference>
<dbReference type="eggNOG" id="COG3250">
    <property type="taxonomic scope" value="Bacteria"/>
</dbReference>
<evidence type="ECO:0000313" key="9">
    <source>
        <dbReference type="Proteomes" id="UP000005753"/>
    </source>
</evidence>
<dbReference type="PRINTS" id="PR00132">
    <property type="entry name" value="GLHYDRLASE2"/>
</dbReference>
<organism evidence="8 9">
    <name type="scientific">Eubacterium cellulosolvens (strain ATCC 43171 / JCM 9499 / 6)</name>
    <name type="common">Cillobacterium cellulosolvens</name>
    <dbReference type="NCBI Taxonomy" id="633697"/>
    <lineage>
        <taxon>Bacteria</taxon>
        <taxon>Bacillati</taxon>
        <taxon>Bacillota</taxon>
        <taxon>Clostridia</taxon>
        <taxon>Eubacteriales</taxon>
        <taxon>Eubacteriaceae</taxon>
        <taxon>Eubacterium</taxon>
    </lineage>
</organism>
<dbReference type="PROSITE" id="PS00719">
    <property type="entry name" value="GLYCOSYL_HYDROL_F2_1"/>
    <property type="match status" value="1"/>
</dbReference>
<dbReference type="InterPro" id="IPR013783">
    <property type="entry name" value="Ig-like_fold"/>
</dbReference>
<comment type="similarity">
    <text evidence="1 4">Belongs to the glycosyl hydrolase 2 family.</text>
</comment>
<name>I5ARL3_EUBC6</name>
<dbReference type="SUPFAM" id="SSF49303">
    <property type="entry name" value="beta-Galactosidase/glucuronidase domain"/>
    <property type="match status" value="1"/>
</dbReference>
<dbReference type="GO" id="GO:0004553">
    <property type="term" value="F:hydrolase activity, hydrolyzing O-glycosyl compounds"/>
    <property type="evidence" value="ECO:0007669"/>
    <property type="project" value="InterPro"/>
</dbReference>
<evidence type="ECO:0000313" key="8">
    <source>
        <dbReference type="EMBL" id="EIM56436.1"/>
    </source>
</evidence>
<protein>
    <submittedName>
        <fullName evidence="8">Beta-galactosidase/beta-glucuronidase</fullName>
    </submittedName>
</protein>
<keyword evidence="9" id="KW-1185">Reference proteome</keyword>
<dbReference type="EMBL" id="CM001487">
    <property type="protein sequence ID" value="EIM56436.1"/>
    <property type="molecule type" value="Genomic_DNA"/>
</dbReference>
<dbReference type="InterPro" id="IPR017853">
    <property type="entry name" value="GH"/>
</dbReference>
<proteinExistence type="inferred from homology"/>
<dbReference type="PANTHER" id="PTHR42732:SF1">
    <property type="entry name" value="BETA-MANNOSIDASE"/>
    <property type="match status" value="1"/>
</dbReference>
<dbReference type="SUPFAM" id="SSF49785">
    <property type="entry name" value="Galactose-binding domain-like"/>
    <property type="match status" value="1"/>
</dbReference>
<dbReference type="GO" id="GO:0005975">
    <property type="term" value="P:carbohydrate metabolic process"/>
    <property type="evidence" value="ECO:0007669"/>
    <property type="project" value="InterPro"/>
</dbReference>
<feature type="domain" description="Glycosyl hydrolases family 2 sugar binding" evidence="7">
    <location>
        <begin position="44"/>
        <end position="153"/>
    </location>
</feature>
<dbReference type="Proteomes" id="UP000005753">
    <property type="component" value="Chromosome"/>
</dbReference>
<evidence type="ECO:0000256" key="1">
    <source>
        <dbReference type="ARBA" id="ARBA00007401"/>
    </source>
</evidence>
<dbReference type="InterPro" id="IPR006103">
    <property type="entry name" value="Glyco_hydro_2_cat"/>
</dbReference>